<reference evidence="3" key="3">
    <citation type="submission" date="2025-09" db="UniProtKB">
        <authorList>
            <consortium name="Ensembl"/>
        </authorList>
    </citation>
    <scope>IDENTIFICATION</scope>
</reference>
<proteinExistence type="predicted"/>
<dbReference type="Proteomes" id="UP000007875">
    <property type="component" value="Unassembled WGS sequence"/>
</dbReference>
<organism evidence="3 4">
    <name type="scientific">Ciona savignyi</name>
    <name type="common">Pacific transparent sea squirt</name>
    <dbReference type="NCBI Taxonomy" id="51511"/>
    <lineage>
        <taxon>Eukaryota</taxon>
        <taxon>Metazoa</taxon>
        <taxon>Chordata</taxon>
        <taxon>Tunicata</taxon>
        <taxon>Ascidiacea</taxon>
        <taxon>Phlebobranchia</taxon>
        <taxon>Cionidae</taxon>
        <taxon>Ciona</taxon>
    </lineage>
</organism>
<keyword evidence="4" id="KW-1185">Reference proteome</keyword>
<name>H2YM39_CIOSA</name>
<dbReference type="InParanoid" id="H2YM39"/>
<dbReference type="AlphaFoldDB" id="H2YM39"/>
<evidence type="ECO:0000313" key="3">
    <source>
        <dbReference type="Ensembl" id="ENSCSAVP00000006391.1"/>
    </source>
</evidence>
<dbReference type="HOGENOM" id="CLU_1250290_0_0_1"/>
<accession>H2YM39</accession>
<feature type="region of interest" description="Disordered" evidence="2">
    <location>
        <begin position="183"/>
        <end position="221"/>
    </location>
</feature>
<dbReference type="Ensembl" id="ENSCSAVT00000006471.1">
    <property type="protein sequence ID" value="ENSCSAVP00000006391.1"/>
    <property type="gene ID" value="ENSCSAVG00000003825.1"/>
</dbReference>
<evidence type="ECO:0000256" key="1">
    <source>
        <dbReference type="SAM" id="Coils"/>
    </source>
</evidence>
<evidence type="ECO:0000256" key="2">
    <source>
        <dbReference type="SAM" id="MobiDB-lite"/>
    </source>
</evidence>
<sequence>MSKKFEQQVKYSIQLKAKVAQLLDTRGGDADVDRIRRLEASLSDAHADLNNALVKVAKLESQLGQELSMKVGQMATTDSPNQDKITFLQELLNKKKVEMEEMRRELDQSRFHLRAESVKSSGVERELYDAKREAEVWKRKIIKLDVDVRRLKLKCGEEVQQKPLVKKGNVEIIGDCDITEKENISSEIKTSTPTSDAQQKLGSDAHLKPKQASVPTECKQQ</sequence>
<keyword evidence="1" id="KW-0175">Coiled coil</keyword>
<feature type="coiled-coil region" evidence="1">
    <location>
        <begin position="35"/>
        <end position="108"/>
    </location>
</feature>
<protein>
    <submittedName>
        <fullName evidence="3">Uncharacterized protein</fullName>
    </submittedName>
</protein>
<reference evidence="4" key="1">
    <citation type="submission" date="2003-08" db="EMBL/GenBank/DDBJ databases">
        <authorList>
            <person name="Birren B."/>
            <person name="Nusbaum C."/>
            <person name="Abebe A."/>
            <person name="Abouelleil A."/>
            <person name="Adekoya E."/>
            <person name="Ait-zahra M."/>
            <person name="Allen N."/>
            <person name="Allen T."/>
            <person name="An P."/>
            <person name="Anderson M."/>
            <person name="Anderson S."/>
            <person name="Arachchi H."/>
            <person name="Armbruster J."/>
            <person name="Bachantsang P."/>
            <person name="Baldwin J."/>
            <person name="Barry A."/>
            <person name="Bayul T."/>
            <person name="Blitshsteyn B."/>
            <person name="Bloom T."/>
            <person name="Blye J."/>
            <person name="Boguslavskiy L."/>
            <person name="Borowsky M."/>
            <person name="Boukhgalter B."/>
            <person name="Brunache A."/>
            <person name="Butler J."/>
            <person name="Calixte N."/>
            <person name="Calvo S."/>
            <person name="Camarata J."/>
            <person name="Campo K."/>
            <person name="Chang J."/>
            <person name="Cheshatsang Y."/>
            <person name="Citroen M."/>
            <person name="Collymore A."/>
            <person name="Considine T."/>
            <person name="Cook A."/>
            <person name="Cooke P."/>
            <person name="Corum B."/>
            <person name="Cuomo C."/>
            <person name="David R."/>
            <person name="Dawoe T."/>
            <person name="Degray S."/>
            <person name="Dodge S."/>
            <person name="Dooley K."/>
            <person name="Dorje P."/>
            <person name="Dorjee K."/>
            <person name="Dorris L."/>
            <person name="Duffey N."/>
            <person name="Dupes A."/>
            <person name="Elkins T."/>
            <person name="Engels R."/>
            <person name="Erickson J."/>
            <person name="Farina A."/>
            <person name="Faro S."/>
            <person name="Ferreira P."/>
            <person name="Fischer H."/>
            <person name="Fitzgerald M."/>
            <person name="Foley K."/>
            <person name="Gage D."/>
            <person name="Galagan J."/>
            <person name="Gearin G."/>
            <person name="Gnerre S."/>
            <person name="Gnirke A."/>
            <person name="Goyette A."/>
            <person name="Graham J."/>
            <person name="Grandbois E."/>
            <person name="Gyaltsen K."/>
            <person name="Hafez N."/>
            <person name="Hagopian D."/>
            <person name="Hagos B."/>
            <person name="Hall J."/>
            <person name="Hatcher B."/>
            <person name="Heller A."/>
            <person name="Higgins H."/>
            <person name="Honan T."/>
            <person name="Horn A."/>
            <person name="Houde N."/>
            <person name="Hughes L."/>
            <person name="Hulme W."/>
            <person name="Husby E."/>
            <person name="Iliev I."/>
            <person name="Jaffe D."/>
            <person name="Jones C."/>
            <person name="Kamal M."/>
            <person name="Kamat A."/>
            <person name="Kamvysselis M."/>
            <person name="Karlsson E."/>
            <person name="Kells C."/>
            <person name="Kieu A."/>
            <person name="Kisner P."/>
            <person name="Kodira C."/>
            <person name="Kulbokas E."/>
            <person name="Labutti K."/>
            <person name="Lama D."/>
            <person name="Landers T."/>
            <person name="Leger J."/>
            <person name="Levine S."/>
            <person name="Lewis D."/>
            <person name="Lewis T."/>
            <person name="Lindblad-toh K."/>
            <person name="Liu X."/>
            <person name="Lokyitsang T."/>
            <person name="Lokyitsang Y."/>
            <person name="Lucien O."/>
            <person name="Lui A."/>
            <person name="Ma L.J."/>
            <person name="Mabbitt R."/>
            <person name="Macdonald J."/>
            <person name="Maclean C."/>
            <person name="Major J."/>
            <person name="Manning J."/>
            <person name="Marabella R."/>
            <person name="Maru K."/>
            <person name="Matthews C."/>
            <person name="Mauceli E."/>
            <person name="Mccarthy M."/>
            <person name="Mcdonough S."/>
            <person name="Mcghee T."/>
            <person name="Meldrim J."/>
            <person name="Meneus L."/>
            <person name="Mesirov J."/>
            <person name="Mihalev A."/>
            <person name="Mihova T."/>
            <person name="Mikkelsen T."/>
            <person name="Mlenga V."/>
            <person name="Moru K."/>
            <person name="Mozes J."/>
            <person name="Mulrain L."/>
            <person name="Munson G."/>
            <person name="Naylor J."/>
            <person name="Newes C."/>
            <person name="Nguyen C."/>
            <person name="Nguyen N."/>
            <person name="Nguyen T."/>
            <person name="Nicol R."/>
            <person name="Nielsen C."/>
            <person name="Nizzari M."/>
            <person name="Norbu C."/>
            <person name="Norbu N."/>
            <person name="O'donnell P."/>
            <person name="Okoawo O."/>
            <person name="O'leary S."/>
            <person name="Omotosho B."/>
            <person name="O'neill K."/>
            <person name="Osman S."/>
            <person name="Parker S."/>
            <person name="Perrin D."/>
            <person name="Phunkhang P."/>
            <person name="Piqani B."/>
            <person name="Purcell S."/>
            <person name="Rachupka T."/>
            <person name="Ramasamy U."/>
            <person name="Rameau R."/>
            <person name="Ray V."/>
            <person name="Raymond C."/>
            <person name="Retta R."/>
            <person name="Richardson S."/>
            <person name="Rise C."/>
            <person name="Rodriguez J."/>
            <person name="Rogers J."/>
            <person name="Rogov P."/>
            <person name="Rutman M."/>
            <person name="Schupbach R."/>
            <person name="Seaman C."/>
            <person name="Settipalli S."/>
            <person name="Sharpe T."/>
            <person name="Sheridan J."/>
            <person name="Sherpa N."/>
            <person name="Shi J."/>
            <person name="Smirnov S."/>
            <person name="Smith C."/>
            <person name="Sougnez C."/>
            <person name="Spencer B."/>
            <person name="Stalker J."/>
            <person name="Stange-thomann N."/>
            <person name="Stavropoulos S."/>
            <person name="Stetson K."/>
            <person name="Stone C."/>
            <person name="Stone S."/>
            <person name="Stubbs M."/>
            <person name="Talamas J."/>
            <person name="Tchuinga P."/>
            <person name="Tenzing P."/>
            <person name="Tesfaye S."/>
            <person name="Theodore J."/>
            <person name="Thoulutsang Y."/>
            <person name="Topham K."/>
            <person name="Towey S."/>
            <person name="Tsamla T."/>
            <person name="Tsomo N."/>
            <person name="Vallee D."/>
            <person name="Vassiliev H."/>
            <person name="Venkataraman V."/>
            <person name="Vinson J."/>
            <person name="Vo A."/>
            <person name="Wade C."/>
            <person name="Wang S."/>
            <person name="Wangchuk T."/>
            <person name="Wangdi T."/>
            <person name="Whittaker C."/>
            <person name="Wilkinson J."/>
            <person name="Wu Y."/>
            <person name="Wyman D."/>
            <person name="Yadav S."/>
            <person name="Yang S."/>
            <person name="Yang X."/>
            <person name="Yeager S."/>
            <person name="Yee E."/>
            <person name="Young G."/>
            <person name="Zainoun J."/>
            <person name="Zembeck L."/>
            <person name="Zimmer A."/>
            <person name="Zody M."/>
            <person name="Lander E."/>
        </authorList>
    </citation>
    <scope>NUCLEOTIDE SEQUENCE [LARGE SCALE GENOMIC DNA]</scope>
</reference>
<dbReference type="OMA" id="QVKYSIQ"/>
<reference evidence="3" key="2">
    <citation type="submission" date="2025-08" db="UniProtKB">
        <authorList>
            <consortium name="Ensembl"/>
        </authorList>
    </citation>
    <scope>IDENTIFICATION</scope>
</reference>
<feature type="compositionally biased region" description="Polar residues" evidence="2">
    <location>
        <begin position="185"/>
        <end position="201"/>
    </location>
</feature>
<evidence type="ECO:0000313" key="4">
    <source>
        <dbReference type="Proteomes" id="UP000007875"/>
    </source>
</evidence>